<evidence type="ECO:0000256" key="1">
    <source>
        <dbReference type="SAM" id="Phobius"/>
    </source>
</evidence>
<dbReference type="EMBL" id="CVRI01000044">
    <property type="protein sequence ID" value="CRK96729.1"/>
    <property type="molecule type" value="Genomic_DNA"/>
</dbReference>
<sequence>MKLLAHKFLFLFCHPVLGCDSEMGLKQTESIQCEQAKNNKQTFLVFRDFHALQNFITLVSCCVWSFTLLLGRLANFNRVRILKSLELFLLNPEQMEILPSQMEAVFKELKDLGSLHSFKEELLLYLTWSIIIIRLTLSNGKSFPETTV</sequence>
<evidence type="ECO:0000313" key="3">
    <source>
        <dbReference type="EMBL" id="CRK96729.1"/>
    </source>
</evidence>
<feature type="chain" id="PRO_5012814293" evidence="2">
    <location>
        <begin position="19"/>
        <end position="148"/>
    </location>
</feature>
<name>A0A1J1IE55_9DIPT</name>
<evidence type="ECO:0000313" key="4">
    <source>
        <dbReference type="Proteomes" id="UP000183832"/>
    </source>
</evidence>
<gene>
    <name evidence="3" type="ORF">CLUMA_CG010090</name>
</gene>
<keyword evidence="1" id="KW-0812">Transmembrane</keyword>
<proteinExistence type="predicted"/>
<protein>
    <submittedName>
        <fullName evidence="3">CLUMA_CG010090, isoform A</fullName>
    </submittedName>
</protein>
<evidence type="ECO:0000256" key="2">
    <source>
        <dbReference type="SAM" id="SignalP"/>
    </source>
</evidence>
<feature type="signal peptide" evidence="2">
    <location>
        <begin position="1"/>
        <end position="18"/>
    </location>
</feature>
<feature type="transmembrane region" description="Helical" evidence="1">
    <location>
        <begin position="55"/>
        <end position="74"/>
    </location>
</feature>
<dbReference type="AlphaFoldDB" id="A0A1J1IE55"/>
<reference evidence="3 4" key="1">
    <citation type="submission" date="2015-04" db="EMBL/GenBank/DDBJ databases">
        <authorList>
            <person name="Syromyatnikov M.Y."/>
            <person name="Popov V.N."/>
        </authorList>
    </citation>
    <scope>NUCLEOTIDE SEQUENCE [LARGE SCALE GENOMIC DNA]</scope>
</reference>
<keyword evidence="2" id="KW-0732">Signal</keyword>
<accession>A0A1J1IE55</accession>
<organism evidence="3 4">
    <name type="scientific">Clunio marinus</name>
    <dbReference type="NCBI Taxonomy" id="568069"/>
    <lineage>
        <taxon>Eukaryota</taxon>
        <taxon>Metazoa</taxon>
        <taxon>Ecdysozoa</taxon>
        <taxon>Arthropoda</taxon>
        <taxon>Hexapoda</taxon>
        <taxon>Insecta</taxon>
        <taxon>Pterygota</taxon>
        <taxon>Neoptera</taxon>
        <taxon>Endopterygota</taxon>
        <taxon>Diptera</taxon>
        <taxon>Nematocera</taxon>
        <taxon>Chironomoidea</taxon>
        <taxon>Chironomidae</taxon>
        <taxon>Clunio</taxon>
    </lineage>
</organism>
<keyword evidence="1" id="KW-0472">Membrane</keyword>
<keyword evidence="4" id="KW-1185">Reference proteome</keyword>
<keyword evidence="1" id="KW-1133">Transmembrane helix</keyword>
<dbReference type="Proteomes" id="UP000183832">
    <property type="component" value="Unassembled WGS sequence"/>
</dbReference>